<name>A0A366MDV7_9EURY</name>
<dbReference type="InterPro" id="IPR056488">
    <property type="entry name" value="Zn_ribbon_HMPTM"/>
</dbReference>
<dbReference type="PANTHER" id="PTHR43306:SF1">
    <property type="entry name" value="7,8-DIHYDRO-6-HYDROXYMETHYLPTERIN DIMETHYLTRANSFERASE"/>
    <property type="match status" value="1"/>
</dbReference>
<evidence type="ECO:0000313" key="7">
    <source>
        <dbReference type="Proteomes" id="UP000253099"/>
    </source>
</evidence>
<keyword evidence="7" id="KW-1185">Reference proteome</keyword>
<evidence type="ECO:0000256" key="1">
    <source>
        <dbReference type="ARBA" id="ARBA00022691"/>
    </source>
</evidence>
<protein>
    <submittedName>
        <fullName evidence="6">7,8-dihydro-6-hydroxymethylpterin dimethyltransferase</fullName>
        <ecNumber evidence="6">2.1.1.-</ecNumber>
    </submittedName>
</protein>
<dbReference type="EMBL" id="NIZT01000003">
    <property type="protein sequence ID" value="RBQ24441.1"/>
    <property type="molecule type" value="Genomic_DNA"/>
</dbReference>
<accession>A0A366MDV7</accession>
<keyword evidence="6" id="KW-0808">Transferase</keyword>
<gene>
    <name evidence="6" type="ORF">ALNOE001_00830</name>
</gene>
<keyword evidence="2" id="KW-0479">Metal-binding</keyword>
<dbReference type="InterPro" id="IPR034471">
    <property type="entry name" value="GDGT/MA_synthase"/>
</dbReference>
<dbReference type="InterPro" id="IPR058240">
    <property type="entry name" value="rSAM_sf"/>
</dbReference>
<dbReference type="InterPro" id="IPR034474">
    <property type="entry name" value="Methyltransferase_Class_D"/>
</dbReference>
<dbReference type="Pfam" id="PF23545">
    <property type="entry name" value="Zn_ribbon_HMPTM"/>
    <property type="match status" value="1"/>
</dbReference>
<dbReference type="SUPFAM" id="SSF102114">
    <property type="entry name" value="Radical SAM enzymes"/>
    <property type="match status" value="1"/>
</dbReference>
<dbReference type="SFLD" id="SFLDS00029">
    <property type="entry name" value="Radical_SAM"/>
    <property type="match status" value="1"/>
</dbReference>
<dbReference type="InterPro" id="IPR013785">
    <property type="entry name" value="Aldolase_TIM"/>
</dbReference>
<evidence type="ECO:0000256" key="2">
    <source>
        <dbReference type="ARBA" id="ARBA00022723"/>
    </source>
</evidence>
<evidence type="ECO:0000313" key="6">
    <source>
        <dbReference type="EMBL" id="RBQ24441.1"/>
    </source>
</evidence>
<dbReference type="CDD" id="cd01335">
    <property type="entry name" value="Radical_SAM"/>
    <property type="match status" value="1"/>
</dbReference>
<dbReference type="PROSITE" id="PS51918">
    <property type="entry name" value="RADICAL_SAM"/>
    <property type="match status" value="1"/>
</dbReference>
<organism evidence="6 7">
    <name type="scientific">Candidatus Methanobinarius endosymbioticus</name>
    <dbReference type="NCBI Taxonomy" id="2006182"/>
    <lineage>
        <taxon>Archaea</taxon>
        <taxon>Methanobacteriati</taxon>
        <taxon>Methanobacteriota</taxon>
        <taxon>Methanomada group</taxon>
        <taxon>Methanobacteria</taxon>
        <taxon>Methanobacteriales</taxon>
        <taxon>Methanobacteriaceae</taxon>
        <taxon>Candidatus Methanobinarius</taxon>
    </lineage>
</organism>
<dbReference type="AlphaFoldDB" id="A0A366MDV7"/>
<keyword evidence="1" id="KW-0949">S-adenosyl-L-methionine</keyword>
<reference evidence="6 7" key="1">
    <citation type="submission" date="2018-06" db="EMBL/GenBank/DDBJ databases">
        <title>Genomic insight into two independent archaeal endosymbiosis events.</title>
        <authorList>
            <person name="Lind A.E."/>
            <person name="Lewis W.H."/>
            <person name="Spang A."/>
            <person name="Guy L."/>
            <person name="Embley M.T."/>
            <person name="Ettema T.J.G."/>
        </authorList>
    </citation>
    <scope>NUCLEOTIDE SEQUENCE [LARGE SCALE GENOMIC DNA]</scope>
    <source>
        <strain evidence="6">NOE</strain>
    </source>
</reference>
<keyword evidence="4" id="KW-0411">Iron-sulfur</keyword>
<dbReference type="GO" id="GO:0051539">
    <property type="term" value="F:4 iron, 4 sulfur cluster binding"/>
    <property type="evidence" value="ECO:0007669"/>
    <property type="project" value="InterPro"/>
</dbReference>
<keyword evidence="3" id="KW-0408">Iron</keyword>
<dbReference type="GO" id="GO:0032259">
    <property type="term" value="P:methylation"/>
    <property type="evidence" value="ECO:0007669"/>
    <property type="project" value="UniProtKB-KW"/>
</dbReference>
<dbReference type="InterPro" id="IPR007197">
    <property type="entry name" value="rSAM"/>
</dbReference>
<dbReference type="NCBIfam" id="NF045702">
    <property type="entry name" value="rSAM_GDGT_ether"/>
    <property type="match status" value="1"/>
</dbReference>
<dbReference type="GO" id="GO:0008168">
    <property type="term" value="F:methyltransferase activity"/>
    <property type="evidence" value="ECO:0007669"/>
    <property type="project" value="UniProtKB-KW"/>
</dbReference>
<dbReference type="Proteomes" id="UP000253099">
    <property type="component" value="Unassembled WGS sequence"/>
</dbReference>
<dbReference type="PANTHER" id="PTHR43306">
    <property type="entry name" value="7,8-DIHYDRO-6-HYDROXYMETHYLPTERIN DIMETHYLTRANSFERASE"/>
    <property type="match status" value="1"/>
</dbReference>
<dbReference type="SFLD" id="SFLDF00385">
    <property type="entry name" value="7_8-dihydro-6-hydroxymethylpte"/>
    <property type="match status" value="1"/>
</dbReference>
<evidence type="ECO:0000256" key="3">
    <source>
        <dbReference type="ARBA" id="ARBA00023004"/>
    </source>
</evidence>
<evidence type="ECO:0000256" key="4">
    <source>
        <dbReference type="ARBA" id="ARBA00023014"/>
    </source>
</evidence>
<feature type="domain" description="Radical SAM core" evidence="5">
    <location>
        <begin position="95"/>
        <end position="316"/>
    </location>
</feature>
<dbReference type="EC" id="2.1.1.-" evidence="6"/>
<sequence>MIILIFIKKTMSLCPTCFEPVEAEVYEEDGKIWIKKECPEHGNFNNTYWTNAELYKRVNNYNPSIKPIKNPQVDASSNEEGLGCPNNCGLCSDHETATVLGLIDVTNRCNLKCPICFANAAVSKRLFEPSVDEIRQMLRNLRDLNPTPTPAIQYAGGEPTIRKDLPELIKIAKEEGFSHTQIATNGLRLARKESFAKELLDAGLNTVYLAFDGVTEEPYINNRGKNLLPQKIQAIENCRKAGLGVVLVPTLVKGINNDQVGDIIQFAIKNIDIVHGVNFQPVSFAGRTPQDQVEEQRITMPDFIDLVHTQTDDQVDEDDFYPPAAAEPISRFIGALEGEEPSVTLNCHQHCGIATYIFIDEGKIIPVTRFIDVDRFMNFLDENAERLEDGGFGIKPRVLARATREITKILDRNKTPESLDISKILVNVFKDRSYEALADFHHNSLLISCMHFMDPFNFDEDRIKKCVIHYAVTDGRIIPFCTMNSMYRQEIEDEFSVPFEKGQKSKLKE</sequence>
<comment type="caution">
    <text evidence="6">The sequence shown here is derived from an EMBL/GenBank/DDBJ whole genome shotgun (WGS) entry which is preliminary data.</text>
</comment>
<keyword evidence="6" id="KW-0489">Methyltransferase</keyword>
<dbReference type="SFLD" id="SFLDG01100">
    <property type="entry name" value="methyltransferase_(Class_D)"/>
    <property type="match status" value="1"/>
</dbReference>
<dbReference type="Gene3D" id="3.20.20.70">
    <property type="entry name" value="Aldolase class I"/>
    <property type="match status" value="1"/>
</dbReference>
<evidence type="ECO:0000259" key="5">
    <source>
        <dbReference type="PROSITE" id="PS51918"/>
    </source>
</evidence>
<dbReference type="Pfam" id="PF04055">
    <property type="entry name" value="Radical_SAM"/>
    <property type="match status" value="1"/>
</dbReference>
<dbReference type="GO" id="GO:0046872">
    <property type="term" value="F:metal ion binding"/>
    <property type="evidence" value="ECO:0007669"/>
    <property type="project" value="UniProtKB-KW"/>
</dbReference>
<dbReference type="SFLD" id="SFLDG01067">
    <property type="entry name" value="SPASM/twitch_domain_containing"/>
    <property type="match status" value="1"/>
</dbReference>
<proteinExistence type="predicted"/>